<dbReference type="PANTHER" id="PTHR47585">
    <property type="match status" value="1"/>
</dbReference>
<name>A0A0K2SPU6_LIMPI</name>
<dbReference type="PANTHER" id="PTHR47585:SF2">
    <property type="entry name" value="DUF1446 DOMAIN PROTEIN (AFU_ORTHOLOGUE AFUA_6G11420)"/>
    <property type="match status" value="1"/>
</dbReference>
<dbReference type="KEGG" id="lpil:LIP_3215"/>
<reference evidence="3" key="1">
    <citation type="submission" date="2015-07" db="EMBL/GenBank/DDBJ databases">
        <title>Complete genome sequence and phylogenetic analysis of Limnochorda pilosa.</title>
        <authorList>
            <person name="Watanabe M."/>
            <person name="Kojima H."/>
            <person name="Fukui M."/>
        </authorList>
    </citation>
    <scope>NUCLEOTIDE SEQUENCE [LARGE SCALE GENOMIC DNA]</scope>
    <source>
        <strain evidence="3">HC45</strain>
    </source>
</reference>
<dbReference type="Pfam" id="PF23544">
    <property type="entry name" value="AtuA_ferredoxin"/>
    <property type="match status" value="1"/>
</dbReference>
<protein>
    <recommendedName>
        <fullName evidence="1">AtuA-like ferredoxin-fold domain-containing protein</fullName>
    </recommendedName>
</protein>
<gene>
    <name evidence="2" type="ORF">LIP_3215</name>
</gene>
<proteinExistence type="predicted"/>
<organism evidence="2 3">
    <name type="scientific">Limnochorda pilosa</name>
    <dbReference type="NCBI Taxonomy" id="1555112"/>
    <lineage>
        <taxon>Bacteria</taxon>
        <taxon>Bacillati</taxon>
        <taxon>Bacillota</taxon>
        <taxon>Limnochordia</taxon>
        <taxon>Limnochordales</taxon>
        <taxon>Limnochordaceae</taxon>
        <taxon>Limnochorda</taxon>
    </lineage>
</organism>
<dbReference type="STRING" id="1555112.LIP_3215"/>
<keyword evidence="3" id="KW-1185">Reference proteome</keyword>
<accession>A0A0K2SPU6</accession>
<dbReference type="OrthoDB" id="21390at2"/>
<evidence type="ECO:0000313" key="2">
    <source>
        <dbReference type="EMBL" id="BAS29032.1"/>
    </source>
</evidence>
<dbReference type="InterPro" id="IPR056362">
    <property type="entry name" value="AtuA-like_ferredoxin_dom"/>
</dbReference>
<dbReference type="AlphaFoldDB" id="A0A0K2SPU6"/>
<dbReference type="Proteomes" id="UP000065807">
    <property type="component" value="Chromosome"/>
</dbReference>
<evidence type="ECO:0000313" key="3">
    <source>
        <dbReference type="Proteomes" id="UP000065807"/>
    </source>
</evidence>
<feature type="domain" description="AtuA-like ferredoxin-fold" evidence="1">
    <location>
        <begin position="3"/>
        <end position="101"/>
    </location>
</feature>
<dbReference type="RefSeq" id="WP_068140258.1">
    <property type="nucleotide sequence ID" value="NZ_AP014924.1"/>
</dbReference>
<dbReference type="EMBL" id="AP014924">
    <property type="protein sequence ID" value="BAS29032.1"/>
    <property type="molecule type" value="Genomic_DNA"/>
</dbReference>
<evidence type="ECO:0000259" key="1">
    <source>
        <dbReference type="Pfam" id="PF23544"/>
    </source>
</evidence>
<reference evidence="3" key="2">
    <citation type="journal article" date="2016" name="Int. J. Syst. Evol. Microbiol.">
        <title>Complete genome sequence and cell structure of Limnochorda pilosa, a Gram-negative spore-former within the phylum Firmicutes.</title>
        <authorList>
            <person name="Watanabe M."/>
            <person name="Kojima H."/>
            <person name="Fukui M."/>
        </authorList>
    </citation>
    <scope>NUCLEOTIDE SEQUENCE [LARGE SCALE GENOMIC DNA]</scope>
    <source>
        <strain evidence="3">HC45</strain>
    </source>
</reference>
<sequence length="119" mass="13220">MKIRLAEIAQARSGDKGDASDISLFAPTPELYDLFRREVTPERVKAHFGSWCRGPVHRWEVPGMRALKFVLEQALGGGAPSSLRLDNLGKSMASALLRMELDVPQELLEGVPRLRPPRS</sequence>